<dbReference type="PANTHER" id="PTHR44846">
    <property type="entry name" value="MANNOSYL-D-GLYCERATE TRANSPORT/METABOLISM SYSTEM REPRESSOR MNGR-RELATED"/>
    <property type="match status" value="1"/>
</dbReference>
<evidence type="ECO:0000313" key="5">
    <source>
        <dbReference type="EMBL" id="MBB5054627.1"/>
    </source>
</evidence>
<comment type="caution">
    <text evidence="5">The sequence shown here is derived from an EMBL/GenBank/DDBJ whole genome shotgun (WGS) entry which is preliminary data.</text>
</comment>
<gene>
    <name evidence="5" type="ORF">HNQ36_004634</name>
</gene>
<evidence type="ECO:0000256" key="2">
    <source>
        <dbReference type="ARBA" id="ARBA00023125"/>
    </source>
</evidence>
<dbReference type="SMART" id="SM00866">
    <property type="entry name" value="UTRA"/>
    <property type="match status" value="1"/>
</dbReference>
<dbReference type="Pfam" id="PF07702">
    <property type="entry name" value="UTRA"/>
    <property type="match status" value="1"/>
</dbReference>
<reference evidence="5 6" key="1">
    <citation type="submission" date="2020-08" db="EMBL/GenBank/DDBJ databases">
        <title>Genomic Encyclopedia of Type Strains, Phase IV (KMG-IV): sequencing the most valuable type-strain genomes for metagenomic binning, comparative biology and taxonomic classification.</title>
        <authorList>
            <person name="Goeker M."/>
        </authorList>
    </citation>
    <scope>NUCLEOTIDE SEQUENCE [LARGE SCALE GENOMIC DNA]</scope>
    <source>
        <strain evidence="5 6">DSM 17498</strain>
    </source>
</reference>
<evidence type="ECO:0000313" key="6">
    <source>
        <dbReference type="Proteomes" id="UP000521227"/>
    </source>
</evidence>
<dbReference type="InterPro" id="IPR011663">
    <property type="entry name" value="UTRA"/>
</dbReference>
<dbReference type="SUPFAM" id="SSF46785">
    <property type="entry name" value="Winged helix' DNA-binding domain"/>
    <property type="match status" value="1"/>
</dbReference>
<keyword evidence="1" id="KW-0805">Transcription regulation</keyword>
<dbReference type="InterPro" id="IPR036390">
    <property type="entry name" value="WH_DNA-bd_sf"/>
</dbReference>
<name>A0A840N7P0_9BRAD</name>
<dbReference type="GO" id="GO:0045892">
    <property type="term" value="P:negative regulation of DNA-templated transcription"/>
    <property type="evidence" value="ECO:0007669"/>
    <property type="project" value="TreeGrafter"/>
</dbReference>
<dbReference type="EMBL" id="JACHIJ010000008">
    <property type="protein sequence ID" value="MBB5054627.1"/>
    <property type="molecule type" value="Genomic_DNA"/>
</dbReference>
<dbReference type="SMART" id="SM00345">
    <property type="entry name" value="HTH_GNTR"/>
    <property type="match status" value="1"/>
</dbReference>
<accession>A0A840N7P0</accession>
<dbReference type="Gene3D" id="1.10.10.10">
    <property type="entry name" value="Winged helix-like DNA-binding domain superfamily/Winged helix DNA-binding domain"/>
    <property type="match status" value="1"/>
</dbReference>
<feature type="domain" description="HTH gntR-type" evidence="4">
    <location>
        <begin position="1"/>
        <end position="69"/>
    </location>
</feature>
<evidence type="ECO:0000256" key="1">
    <source>
        <dbReference type="ARBA" id="ARBA00023015"/>
    </source>
</evidence>
<dbReference type="GO" id="GO:0003677">
    <property type="term" value="F:DNA binding"/>
    <property type="evidence" value="ECO:0007669"/>
    <property type="project" value="UniProtKB-KW"/>
</dbReference>
<sequence length="258" mass="28488">MPLYIQVASVLRTRIQSGQWSAGEKISTLEELEREFEVARVTVRQAVDILREEGLLQARQGLGTFVSKKTQDRHWVKLATSWNTLIESLKDNVPRRLAIDEGVAPPVLGDSDGDLASSYVKLRSVQYRNEDPYSVVNLLLAREVFDLSPVRFKNAAALVTIDAMDEITLSEAHQTLTIGSADPEIADLLKISIGAPTVEAHCVVIDDGGIAIYVGDIIYRSESIKLQMDLLGTKPLRDKKARNGHKAVDLARRKSGKA</sequence>
<dbReference type="RefSeq" id="WP_347339997.1">
    <property type="nucleotide sequence ID" value="NZ_JACHIJ010000008.1"/>
</dbReference>
<dbReference type="PANTHER" id="PTHR44846:SF1">
    <property type="entry name" value="MANNOSYL-D-GLYCERATE TRANSPORT_METABOLISM SYSTEM REPRESSOR MNGR-RELATED"/>
    <property type="match status" value="1"/>
</dbReference>
<dbReference type="CDD" id="cd07377">
    <property type="entry name" value="WHTH_GntR"/>
    <property type="match status" value="1"/>
</dbReference>
<keyword evidence="2" id="KW-0238">DNA-binding</keyword>
<dbReference type="InterPro" id="IPR028978">
    <property type="entry name" value="Chorismate_lyase_/UTRA_dom_sf"/>
</dbReference>
<dbReference type="SUPFAM" id="SSF64288">
    <property type="entry name" value="Chorismate lyase-like"/>
    <property type="match status" value="1"/>
</dbReference>
<evidence type="ECO:0000256" key="3">
    <source>
        <dbReference type="ARBA" id="ARBA00023163"/>
    </source>
</evidence>
<dbReference type="InterPro" id="IPR050679">
    <property type="entry name" value="Bact_HTH_transcr_reg"/>
</dbReference>
<dbReference type="AlphaFoldDB" id="A0A840N7P0"/>
<keyword evidence="3" id="KW-0804">Transcription</keyword>
<dbReference type="GO" id="GO:0003700">
    <property type="term" value="F:DNA-binding transcription factor activity"/>
    <property type="evidence" value="ECO:0007669"/>
    <property type="project" value="InterPro"/>
</dbReference>
<organism evidence="5 6">
    <name type="scientific">Afipia massiliensis</name>
    <dbReference type="NCBI Taxonomy" id="211460"/>
    <lineage>
        <taxon>Bacteria</taxon>
        <taxon>Pseudomonadati</taxon>
        <taxon>Pseudomonadota</taxon>
        <taxon>Alphaproteobacteria</taxon>
        <taxon>Hyphomicrobiales</taxon>
        <taxon>Nitrobacteraceae</taxon>
        <taxon>Afipia</taxon>
    </lineage>
</organism>
<dbReference type="InterPro" id="IPR036388">
    <property type="entry name" value="WH-like_DNA-bd_sf"/>
</dbReference>
<evidence type="ECO:0000259" key="4">
    <source>
        <dbReference type="PROSITE" id="PS50949"/>
    </source>
</evidence>
<dbReference type="PROSITE" id="PS50949">
    <property type="entry name" value="HTH_GNTR"/>
    <property type="match status" value="1"/>
</dbReference>
<dbReference type="InterPro" id="IPR000524">
    <property type="entry name" value="Tscrpt_reg_HTH_GntR"/>
</dbReference>
<dbReference type="Proteomes" id="UP000521227">
    <property type="component" value="Unassembled WGS sequence"/>
</dbReference>
<proteinExistence type="predicted"/>
<dbReference type="Pfam" id="PF00392">
    <property type="entry name" value="GntR"/>
    <property type="match status" value="1"/>
</dbReference>
<dbReference type="Gene3D" id="3.40.1410.10">
    <property type="entry name" value="Chorismate lyase-like"/>
    <property type="match status" value="1"/>
</dbReference>
<protein>
    <submittedName>
        <fullName evidence="5">GntR family transcriptional regulator</fullName>
    </submittedName>
</protein>